<dbReference type="RefSeq" id="WP_270920710.1">
    <property type="nucleotide sequence ID" value="NZ_CP127247.1"/>
</dbReference>
<evidence type="ECO:0000256" key="1">
    <source>
        <dbReference type="SAM" id="Phobius"/>
    </source>
</evidence>
<dbReference type="EMBL" id="CP127247">
    <property type="protein sequence ID" value="WIY23679.1"/>
    <property type="molecule type" value="Genomic_DNA"/>
</dbReference>
<reference evidence="2 3" key="1">
    <citation type="submission" date="2023-06" db="EMBL/GenBank/DDBJ databases">
        <title>Parasedimentitalea psychrophila sp. nov., a psychrophilic bacterium isolated from deep-sea sediment.</title>
        <authorList>
            <person name="Li A."/>
        </authorList>
    </citation>
    <scope>NUCLEOTIDE SEQUENCE [LARGE SCALE GENOMIC DNA]</scope>
    <source>
        <strain evidence="2 3">QS115</strain>
    </source>
</reference>
<keyword evidence="1" id="KW-1133">Transmembrane helix</keyword>
<dbReference type="NCBIfam" id="NF047509">
    <property type="entry name" value="Rv3131_FMN_oxido"/>
    <property type="match status" value="1"/>
</dbReference>
<gene>
    <name evidence="2" type="ORF">QPJ95_13590</name>
</gene>
<evidence type="ECO:0000313" key="2">
    <source>
        <dbReference type="EMBL" id="WIY23679.1"/>
    </source>
</evidence>
<keyword evidence="1" id="KW-0472">Membrane</keyword>
<keyword evidence="1" id="KW-0812">Transmembrane</keyword>
<dbReference type="KEGG" id="ppso:QPJ95_13590"/>
<name>A0A9Y2KW85_9RHOB</name>
<dbReference type="GO" id="GO:0016491">
    <property type="term" value="F:oxidoreductase activity"/>
    <property type="evidence" value="ECO:0007669"/>
    <property type="project" value="InterPro"/>
</dbReference>
<feature type="transmembrane region" description="Helical" evidence="1">
    <location>
        <begin position="38"/>
        <end position="59"/>
    </location>
</feature>
<dbReference type="InterPro" id="IPR000415">
    <property type="entry name" value="Nitroreductase-like"/>
</dbReference>
<proteinExistence type="predicted"/>
<dbReference type="AlphaFoldDB" id="A0A9Y2KW85"/>
<organism evidence="2 3">
    <name type="scientific">Parasedimentitalea psychrophila</name>
    <dbReference type="NCBI Taxonomy" id="2997337"/>
    <lineage>
        <taxon>Bacteria</taxon>
        <taxon>Pseudomonadati</taxon>
        <taxon>Pseudomonadota</taxon>
        <taxon>Alphaproteobacteria</taxon>
        <taxon>Rhodobacterales</taxon>
        <taxon>Paracoccaceae</taxon>
        <taxon>Parasedimentitalea</taxon>
    </lineage>
</organism>
<sequence length="398" mass="43839">MFDLFKFDIVLDSSALQGYLVRYRTNGNRAMTLSRRKMIGLIGGGVVLAATATAGGFLATRRPTRALAPWAAAGTYDEPRMKALSYAILAPNPHNRQPWAAELLGDDQLVIHRDKTRNLPETDPFDRQLTIGMGCFLELLRMAAAEDGYALESDLFPQGDDGPVAVIRFTKGGTKDPLFAHVFDRNTNRNGYEDRAVEADAQANLAESFTIKSDQADVAALRTLTWEAMKIEMTTNHVMVESVELMRFGRAEIEANPDGISLGGPFLESLMLVGMLRREDQLDPTSTGFKQALDMIQKAMNATNAYAVITSTGNTRVDQINAGRDWIRLHLAATGHGLAMQPVSQSLQEYPEMATHYTQVHEMLAVPGETVQMLGRLGYGPAIDASPRWPLETRIAHE</sequence>
<dbReference type="Proteomes" id="UP001238334">
    <property type="component" value="Chromosome"/>
</dbReference>
<dbReference type="SUPFAM" id="SSF55469">
    <property type="entry name" value="FMN-dependent nitroreductase-like"/>
    <property type="match status" value="1"/>
</dbReference>
<keyword evidence="3" id="KW-1185">Reference proteome</keyword>
<dbReference type="Gene3D" id="3.40.109.10">
    <property type="entry name" value="NADH Oxidase"/>
    <property type="match status" value="1"/>
</dbReference>
<protein>
    <submittedName>
        <fullName evidence="2">Twin-arginine translocation pathway signal protein</fullName>
    </submittedName>
</protein>
<evidence type="ECO:0000313" key="3">
    <source>
        <dbReference type="Proteomes" id="UP001238334"/>
    </source>
</evidence>
<accession>A0A9Y2KW85</accession>